<feature type="compositionally biased region" description="Polar residues" evidence="2">
    <location>
        <begin position="93"/>
        <end position="102"/>
    </location>
</feature>
<dbReference type="OrthoDB" id="10258877at2759"/>
<dbReference type="Pfam" id="PF10241">
    <property type="entry name" value="KxDL"/>
    <property type="match status" value="1"/>
</dbReference>
<dbReference type="EMBL" id="JANBPY010003273">
    <property type="protein sequence ID" value="KAJ1952223.1"/>
    <property type="molecule type" value="Genomic_DNA"/>
</dbReference>
<evidence type="ECO:0000256" key="2">
    <source>
        <dbReference type="SAM" id="MobiDB-lite"/>
    </source>
</evidence>
<protein>
    <recommendedName>
        <fullName evidence="3">KxDL domain-containing protein</fullName>
    </recommendedName>
</protein>
<dbReference type="GO" id="GO:0099078">
    <property type="term" value="C:BORC complex"/>
    <property type="evidence" value="ECO:0007669"/>
    <property type="project" value="TreeGrafter"/>
</dbReference>
<reference evidence="4" key="1">
    <citation type="submission" date="2022-07" db="EMBL/GenBank/DDBJ databases">
        <title>Phylogenomic reconstructions and comparative analyses of Kickxellomycotina fungi.</title>
        <authorList>
            <person name="Reynolds N.K."/>
            <person name="Stajich J.E."/>
            <person name="Barry K."/>
            <person name="Grigoriev I.V."/>
            <person name="Crous P."/>
            <person name="Smith M.E."/>
        </authorList>
    </citation>
    <scope>NUCLEOTIDE SEQUENCE</scope>
    <source>
        <strain evidence="4">RSA 1196</strain>
    </source>
</reference>
<evidence type="ECO:0000256" key="1">
    <source>
        <dbReference type="ARBA" id="ARBA00005913"/>
    </source>
</evidence>
<organism evidence="4 5">
    <name type="scientific">Dispira parvispora</name>
    <dbReference type="NCBI Taxonomy" id="1520584"/>
    <lineage>
        <taxon>Eukaryota</taxon>
        <taxon>Fungi</taxon>
        <taxon>Fungi incertae sedis</taxon>
        <taxon>Zoopagomycota</taxon>
        <taxon>Kickxellomycotina</taxon>
        <taxon>Dimargaritomycetes</taxon>
        <taxon>Dimargaritales</taxon>
        <taxon>Dimargaritaceae</taxon>
        <taxon>Dispira</taxon>
    </lineage>
</organism>
<dbReference type="AlphaFoldDB" id="A0A9W8E3X4"/>
<keyword evidence="5" id="KW-1185">Reference proteome</keyword>
<dbReference type="Proteomes" id="UP001150925">
    <property type="component" value="Unassembled WGS sequence"/>
</dbReference>
<feature type="region of interest" description="Disordered" evidence="2">
    <location>
        <begin position="77"/>
        <end position="102"/>
    </location>
</feature>
<evidence type="ECO:0000313" key="4">
    <source>
        <dbReference type="EMBL" id="KAJ1952223.1"/>
    </source>
</evidence>
<sequence length="102" mass="12014">MAYSKQTLQNARQELIQFQQRSQLQFQELTGRIQQHTGTIREIKSDLDIIFQRIRTIKRRIAVRYPEVYNYVQTLHPPISHEDDSDEEEAALPTSSLLSDEI</sequence>
<dbReference type="InterPro" id="IPR019371">
    <property type="entry name" value="KxDL_dom"/>
</dbReference>
<evidence type="ECO:0000259" key="3">
    <source>
        <dbReference type="Pfam" id="PF10241"/>
    </source>
</evidence>
<comment type="similarity">
    <text evidence="1">Belongs to the KXD1 family.</text>
</comment>
<evidence type="ECO:0000313" key="5">
    <source>
        <dbReference type="Proteomes" id="UP001150925"/>
    </source>
</evidence>
<dbReference type="InterPro" id="IPR039843">
    <property type="entry name" value="KXD1-like"/>
</dbReference>
<name>A0A9W8E3X4_9FUNG</name>
<dbReference type="PANTHER" id="PTHR13511">
    <property type="entry name" value="KXDL MOTIF-CONTAINING PROTEIN 1"/>
    <property type="match status" value="1"/>
</dbReference>
<accession>A0A9W8E3X4</accession>
<proteinExistence type="inferred from homology"/>
<feature type="domain" description="KxDL" evidence="3">
    <location>
        <begin position="6"/>
        <end position="69"/>
    </location>
</feature>
<dbReference type="PANTHER" id="PTHR13511:SF0">
    <property type="entry name" value="KXDL MOTIF-CONTAINING PROTEIN 1"/>
    <property type="match status" value="1"/>
</dbReference>
<dbReference type="GO" id="GO:0032418">
    <property type="term" value="P:lysosome localization"/>
    <property type="evidence" value="ECO:0007669"/>
    <property type="project" value="TreeGrafter"/>
</dbReference>
<gene>
    <name evidence="4" type="ORF">IWQ62_006273</name>
</gene>
<comment type="caution">
    <text evidence="4">The sequence shown here is derived from an EMBL/GenBank/DDBJ whole genome shotgun (WGS) entry which is preliminary data.</text>
</comment>